<dbReference type="Proteomes" id="UP001589734">
    <property type="component" value="Unassembled WGS sequence"/>
</dbReference>
<gene>
    <name evidence="2" type="ORF">ACFFLS_14240</name>
</gene>
<dbReference type="Pfam" id="PF17293">
    <property type="entry name" value="Arm-DNA-bind_5"/>
    <property type="match status" value="1"/>
</dbReference>
<protein>
    <submittedName>
        <fullName evidence="2">Arm DNA-binding domain-containing protein</fullName>
    </submittedName>
</protein>
<name>A0ABV6BW10_9FLAO</name>
<dbReference type="InterPro" id="IPR035386">
    <property type="entry name" value="Arm-DNA-bind_5"/>
</dbReference>
<dbReference type="EMBL" id="JBHLYW010000009">
    <property type="protein sequence ID" value="MFC0078207.1"/>
    <property type="molecule type" value="Genomic_DNA"/>
</dbReference>
<dbReference type="RefSeq" id="WP_379682249.1">
    <property type="nucleotide sequence ID" value="NZ_JBHLYW010000009.1"/>
</dbReference>
<proteinExistence type="predicted"/>
<evidence type="ECO:0000313" key="3">
    <source>
        <dbReference type="Proteomes" id="UP001589734"/>
    </source>
</evidence>
<evidence type="ECO:0000259" key="1">
    <source>
        <dbReference type="Pfam" id="PF17293"/>
    </source>
</evidence>
<dbReference type="GO" id="GO:0003677">
    <property type="term" value="F:DNA binding"/>
    <property type="evidence" value="ECO:0007669"/>
    <property type="project" value="UniProtKB-KW"/>
</dbReference>
<keyword evidence="2" id="KW-0238">DNA-binding</keyword>
<organism evidence="2 3">
    <name type="scientific">Flavobacterium procerum</name>
    <dbReference type="NCBI Taxonomy" id="1455569"/>
    <lineage>
        <taxon>Bacteria</taxon>
        <taxon>Pseudomonadati</taxon>
        <taxon>Bacteroidota</taxon>
        <taxon>Flavobacteriia</taxon>
        <taxon>Flavobacteriales</taxon>
        <taxon>Flavobacteriaceae</taxon>
        <taxon>Flavobacterium</taxon>
    </lineage>
</organism>
<keyword evidence="3" id="KW-1185">Reference proteome</keyword>
<feature type="domain" description="Arm DNA-binding" evidence="1">
    <location>
        <begin position="24"/>
        <end position="88"/>
    </location>
</feature>
<evidence type="ECO:0000313" key="2">
    <source>
        <dbReference type="EMBL" id="MFC0078207.1"/>
    </source>
</evidence>
<sequence length="115" mass="13227">MLENSFGLAFFLKTAHKGSKIRAVHLRITVDGITKETSTKRKWDFTRWDQKTERALGSKEDAKSLNFFLDSLTIKINETKTEIMYSGKPGSVASGIQIRKKSETRKIMQPIYRMI</sequence>
<accession>A0ABV6BW10</accession>
<reference evidence="2 3" key="1">
    <citation type="submission" date="2024-09" db="EMBL/GenBank/DDBJ databases">
        <authorList>
            <person name="Sun Q."/>
            <person name="Mori K."/>
        </authorList>
    </citation>
    <scope>NUCLEOTIDE SEQUENCE [LARGE SCALE GENOMIC DNA]</scope>
    <source>
        <strain evidence="2 3">CGMCC 1.12926</strain>
    </source>
</reference>
<comment type="caution">
    <text evidence="2">The sequence shown here is derived from an EMBL/GenBank/DDBJ whole genome shotgun (WGS) entry which is preliminary data.</text>
</comment>